<dbReference type="InterPro" id="IPR000160">
    <property type="entry name" value="GGDEF_dom"/>
</dbReference>
<gene>
    <name evidence="4" type="ORF">H7849_07230</name>
</gene>
<feature type="transmembrane region" description="Helical" evidence="1">
    <location>
        <begin position="89"/>
        <end position="111"/>
    </location>
</feature>
<organism evidence="4 5">
    <name type="scientific">Alloacidobacterium dinghuense</name>
    <dbReference type="NCBI Taxonomy" id="2763107"/>
    <lineage>
        <taxon>Bacteria</taxon>
        <taxon>Pseudomonadati</taxon>
        <taxon>Acidobacteriota</taxon>
        <taxon>Terriglobia</taxon>
        <taxon>Terriglobales</taxon>
        <taxon>Acidobacteriaceae</taxon>
        <taxon>Alloacidobacterium</taxon>
    </lineage>
</organism>
<keyword evidence="1" id="KW-0472">Membrane</keyword>
<proteinExistence type="predicted"/>
<keyword evidence="5" id="KW-1185">Reference proteome</keyword>
<dbReference type="InterPro" id="IPR000014">
    <property type="entry name" value="PAS"/>
</dbReference>
<name>A0A7G8BMD7_9BACT</name>
<dbReference type="PROSITE" id="PS50112">
    <property type="entry name" value="PAS"/>
    <property type="match status" value="1"/>
</dbReference>
<feature type="transmembrane region" description="Helical" evidence="1">
    <location>
        <begin position="142"/>
        <end position="162"/>
    </location>
</feature>
<dbReference type="CDD" id="cd00130">
    <property type="entry name" value="PAS"/>
    <property type="match status" value="1"/>
</dbReference>
<dbReference type="SUPFAM" id="SSF55073">
    <property type="entry name" value="Nucleotide cyclase"/>
    <property type="match status" value="1"/>
</dbReference>
<dbReference type="InterPro" id="IPR029787">
    <property type="entry name" value="Nucleotide_cyclase"/>
</dbReference>
<dbReference type="InterPro" id="IPR035965">
    <property type="entry name" value="PAS-like_dom_sf"/>
</dbReference>
<feature type="domain" description="PAS" evidence="2">
    <location>
        <begin position="256"/>
        <end position="300"/>
    </location>
</feature>
<evidence type="ECO:0000313" key="5">
    <source>
        <dbReference type="Proteomes" id="UP000515312"/>
    </source>
</evidence>
<reference evidence="4 5" key="1">
    <citation type="submission" date="2020-08" db="EMBL/GenBank/DDBJ databases">
        <title>Edaphobacter telluris sp. nov. and Acidobacterium dinghuensis sp. nov., two acidobacteria isolated from forest soil.</title>
        <authorList>
            <person name="Fu J."/>
            <person name="Qiu L."/>
        </authorList>
    </citation>
    <scope>NUCLEOTIDE SEQUENCE [LARGE SCALE GENOMIC DNA]</scope>
    <source>
        <strain evidence="4">4Y35</strain>
    </source>
</reference>
<feature type="transmembrane region" description="Helical" evidence="1">
    <location>
        <begin position="117"/>
        <end position="135"/>
    </location>
</feature>
<evidence type="ECO:0000256" key="1">
    <source>
        <dbReference type="SAM" id="Phobius"/>
    </source>
</evidence>
<evidence type="ECO:0000259" key="3">
    <source>
        <dbReference type="PROSITE" id="PS50887"/>
    </source>
</evidence>
<dbReference type="NCBIfam" id="TIGR00254">
    <property type="entry name" value="GGDEF"/>
    <property type="match status" value="1"/>
</dbReference>
<feature type="transmembrane region" description="Helical" evidence="1">
    <location>
        <begin position="168"/>
        <end position="187"/>
    </location>
</feature>
<evidence type="ECO:0000259" key="2">
    <source>
        <dbReference type="PROSITE" id="PS50112"/>
    </source>
</evidence>
<feature type="transmembrane region" description="Helical" evidence="1">
    <location>
        <begin position="194"/>
        <end position="220"/>
    </location>
</feature>
<feature type="transmembrane region" description="Helical" evidence="1">
    <location>
        <begin position="6"/>
        <end position="23"/>
    </location>
</feature>
<feature type="domain" description="GGDEF" evidence="3">
    <location>
        <begin position="411"/>
        <end position="544"/>
    </location>
</feature>
<dbReference type="PANTHER" id="PTHR44757:SF2">
    <property type="entry name" value="BIOFILM ARCHITECTURE MAINTENANCE PROTEIN MBAA"/>
    <property type="match status" value="1"/>
</dbReference>
<keyword evidence="1" id="KW-0812">Transmembrane</keyword>
<dbReference type="CDD" id="cd01949">
    <property type="entry name" value="GGDEF"/>
    <property type="match status" value="1"/>
</dbReference>
<dbReference type="SMART" id="SM00267">
    <property type="entry name" value="GGDEF"/>
    <property type="match status" value="1"/>
</dbReference>
<dbReference type="RefSeq" id="WP_186745294.1">
    <property type="nucleotide sequence ID" value="NZ_CP060394.1"/>
</dbReference>
<feature type="transmembrane region" description="Helical" evidence="1">
    <location>
        <begin position="30"/>
        <end position="49"/>
    </location>
</feature>
<sequence>MQDRLLDILILGLLVLLFGVIYRKVPSRRLRYWIAGWLFALAHFAVLLPRVPALFWQEIQVALGMSGLVLCGICFVLASSAFALRNKSLIWVGAVLSIPPLIYVFLVIFGYAAVWPLSLFAIAGEAMALWIGWRFNRQQRIVLWANNLTVVGCGAWLLWLISRQDADIGIYAILTQLFLINAVLYWNDFRRLSAGVITASAGLLAWAAVFPTALTIAHFFPHLSVPGELWNVPKYFVEFGMILTLLENQIYTAHWQSEQYRVLFDSNPHPMFIYDTKTFAFLRVNDAALEEYGYSRPEFLHMSIGDLHEVAALAGVERLLADTHSSIKVTGPWTQRRRDGSEFQAEISSHPIEFEGCDARLSLVQDVTDRERLHEQLVHRAHHDSLTNLPNRFLFEQRMRHTLENASRYAHKAAILCIDLDRFKQINDNHGHATGDACLQEIANRLTNRLRESDTVARTGGEEFTVVIGELLHGGDAEKVAADLLTEFRHPFTVDGVEMQLSASVGVALYPDHGTEGAQLWRAADIAMYRAKYSGGNRSLLVSHDDVEYCMPDKALARHSSGNGDDRR</sequence>
<evidence type="ECO:0000313" key="4">
    <source>
        <dbReference type="EMBL" id="QNI33707.1"/>
    </source>
</evidence>
<dbReference type="InterPro" id="IPR052155">
    <property type="entry name" value="Biofilm_reg_signaling"/>
</dbReference>
<keyword evidence="1" id="KW-1133">Transmembrane helix</keyword>
<dbReference type="NCBIfam" id="TIGR00229">
    <property type="entry name" value="sensory_box"/>
    <property type="match status" value="1"/>
</dbReference>
<dbReference type="InterPro" id="IPR043128">
    <property type="entry name" value="Rev_trsase/Diguanyl_cyclase"/>
</dbReference>
<dbReference type="AlphaFoldDB" id="A0A7G8BMD7"/>
<dbReference type="PANTHER" id="PTHR44757">
    <property type="entry name" value="DIGUANYLATE CYCLASE DGCP"/>
    <property type="match status" value="1"/>
</dbReference>
<dbReference type="KEGG" id="adin:H7849_07230"/>
<dbReference type="Pfam" id="PF00990">
    <property type="entry name" value="GGDEF"/>
    <property type="match status" value="1"/>
</dbReference>
<feature type="transmembrane region" description="Helical" evidence="1">
    <location>
        <begin position="61"/>
        <end position="82"/>
    </location>
</feature>
<accession>A0A7G8BMD7</accession>
<dbReference type="GO" id="GO:0003824">
    <property type="term" value="F:catalytic activity"/>
    <property type="evidence" value="ECO:0007669"/>
    <property type="project" value="UniProtKB-ARBA"/>
</dbReference>
<dbReference type="Gene3D" id="3.30.70.270">
    <property type="match status" value="1"/>
</dbReference>
<dbReference type="FunFam" id="3.30.70.270:FF:000001">
    <property type="entry name" value="Diguanylate cyclase domain protein"/>
    <property type="match status" value="1"/>
</dbReference>
<dbReference type="PROSITE" id="PS50887">
    <property type="entry name" value="GGDEF"/>
    <property type="match status" value="1"/>
</dbReference>
<dbReference type="SUPFAM" id="SSF55785">
    <property type="entry name" value="PYP-like sensor domain (PAS domain)"/>
    <property type="match status" value="1"/>
</dbReference>
<dbReference type="SMART" id="SM00091">
    <property type="entry name" value="PAS"/>
    <property type="match status" value="1"/>
</dbReference>
<dbReference type="EMBL" id="CP060394">
    <property type="protein sequence ID" value="QNI33707.1"/>
    <property type="molecule type" value="Genomic_DNA"/>
</dbReference>
<protein>
    <submittedName>
        <fullName evidence="4">GGDEF domain-containing protein</fullName>
    </submittedName>
</protein>
<dbReference type="Proteomes" id="UP000515312">
    <property type="component" value="Chromosome"/>
</dbReference>
<dbReference type="Gene3D" id="3.30.450.20">
    <property type="entry name" value="PAS domain"/>
    <property type="match status" value="1"/>
</dbReference>
<dbReference type="Pfam" id="PF13426">
    <property type="entry name" value="PAS_9"/>
    <property type="match status" value="1"/>
</dbReference>